<reference evidence="1" key="2">
    <citation type="submission" date="2015-06" db="UniProtKB">
        <authorList>
            <consortium name="EnsemblMetazoa"/>
        </authorList>
    </citation>
    <scope>IDENTIFICATION</scope>
</reference>
<dbReference type="AlphaFoldDB" id="T1KY22"/>
<dbReference type="Proteomes" id="UP000015104">
    <property type="component" value="Unassembled WGS sequence"/>
</dbReference>
<protein>
    <submittedName>
        <fullName evidence="1">Uncharacterized protein</fullName>
    </submittedName>
</protein>
<name>T1KY22_TETUR</name>
<keyword evidence="2" id="KW-1185">Reference proteome</keyword>
<reference evidence="2" key="1">
    <citation type="submission" date="2011-08" db="EMBL/GenBank/DDBJ databases">
        <authorList>
            <person name="Rombauts S."/>
        </authorList>
    </citation>
    <scope>NUCLEOTIDE SEQUENCE</scope>
    <source>
        <strain evidence="2">London</strain>
    </source>
</reference>
<dbReference type="EMBL" id="CAEY01000698">
    <property type="status" value="NOT_ANNOTATED_CDS"/>
    <property type="molecule type" value="Genomic_DNA"/>
</dbReference>
<dbReference type="EnsemblMetazoa" id="tetur26g02190.1">
    <property type="protein sequence ID" value="tetur26g02190.1"/>
    <property type="gene ID" value="tetur26g02190"/>
</dbReference>
<proteinExistence type="predicted"/>
<evidence type="ECO:0000313" key="1">
    <source>
        <dbReference type="EnsemblMetazoa" id="tetur26g02190.1"/>
    </source>
</evidence>
<dbReference type="HOGENOM" id="CLU_3385367_0_0_1"/>
<organism evidence="1 2">
    <name type="scientific">Tetranychus urticae</name>
    <name type="common">Two-spotted spider mite</name>
    <dbReference type="NCBI Taxonomy" id="32264"/>
    <lineage>
        <taxon>Eukaryota</taxon>
        <taxon>Metazoa</taxon>
        <taxon>Ecdysozoa</taxon>
        <taxon>Arthropoda</taxon>
        <taxon>Chelicerata</taxon>
        <taxon>Arachnida</taxon>
        <taxon>Acari</taxon>
        <taxon>Acariformes</taxon>
        <taxon>Trombidiformes</taxon>
        <taxon>Prostigmata</taxon>
        <taxon>Eleutherengona</taxon>
        <taxon>Raphignathae</taxon>
        <taxon>Tetranychoidea</taxon>
        <taxon>Tetranychidae</taxon>
        <taxon>Tetranychus</taxon>
    </lineage>
</organism>
<sequence length="33" mass="3869">MKLKQDEDNRLSKQLCNLDSILKGKRYLTLCLS</sequence>
<accession>T1KY22</accession>
<evidence type="ECO:0000313" key="2">
    <source>
        <dbReference type="Proteomes" id="UP000015104"/>
    </source>
</evidence>